<dbReference type="Gene3D" id="1.25.40.120">
    <property type="entry name" value="Protein prenylyltransferase"/>
    <property type="match status" value="1"/>
</dbReference>
<dbReference type="InterPro" id="IPR002088">
    <property type="entry name" value="Prenyl_trans_a"/>
</dbReference>
<dbReference type="Pfam" id="PF01239">
    <property type="entry name" value="PPTA"/>
    <property type="match status" value="2"/>
</dbReference>
<dbReference type="eggNOG" id="KOG0529">
    <property type="taxonomic scope" value="Eukaryota"/>
</dbReference>
<dbReference type="Proteomes" id="UP000017246">
    <property type="component" value="Unassembled WGS sequence"/>
</dbReference>
<dbReference type="OrthoDB" id="5358702at2759"/>
<evidence type="ECO:0000256" key="3">
    <source>
        <dbReference type="ARBA" id="ARBA00022679"/>
    </source>
</evidence>
<keyword evidence="4" id="KW-0677">Repeat</keyword>
<evidence type="ECO:0000313" key="6">
    <source>
        <dbReference type="EMBL" id="CDS36465.1"/>
    </source>
</evidence>
<evidence type="ECO:0000256" key="1">
    <source>
        <dbReference type="ARBA" id="ARBA00006734"/>
    </source>
</evidence>
<dbReference type="PANTHER" id="PTHR11129">
    <property type="entry name" value="PROTEIN FARNESYLTRANSFERASE ALPHA SUBUNIT/RAB GERANYLGERANYL TRANSFERASE ALPHA SUBUNIT"/>
    <property type="match status" value="1"/>
</dbReference>
<dbReference type="OMA" id="RHWILER"/>
<dbReference type="PANTHER" id="PTHR11129:SF3">
    <property type="entry name" value="PROTEIN PRENYLTRANSFERASE ALPHA SUBUNIT REPEAT-CONTAINING PROTEIN 1"/>
    <property type="match status" value="1"/>
</dbReference>
<organism evidence="6 7">
    <name type="scientific">Echinococcus multilocularis</name>
    <name type="common">Fox tapeworm</name>
    <dbReference type="NCBI Taxonomy" id="6211"/>
    <lineage>
        <taxon>Eukaryota</taxon>
        <taxon>Metazoa</taxon>
        <taxon>Spiralia</taxon>
        <taxon>Lophotrochozoa</taxon>
        <taxon>Platyhelminthes</taxon>
        <taxon>Cestoda</taxon>
        <taxon>Eucestoda</taxon>
        <taxon>Cyclophyllidea</taxon>
        <taxon>Taeniidae</taxon>
        <taxon>Echinococcus</taxon>
    </lineage>
</organism>
<gene>
    <name evidence="6" type="ORF">EmuJ_000356300</name>
</gene>
<sequence length="345" mass="40657">MSPENELISRIYSLSKSKKGYDLIPHINGTDHKEILEVDDSFALCSCLCGQSLWLPIYQSVLDSKEPPSIEYLTILLLFVPFCMTFWHRRKQLLLNGQLTLKDELAFTRLVLMRFPRATEPLQHRHWILERLPNMDLESLASDEIDLCEALGDKHRCNYMVWQHRRWFLHKCGFTRQLFHSELVRMNAWNLAHPVDISGWSYRSHLFRSYQKMGDFDTLSSLLLREMVKIHSNIQAVPENDVLWDYRRQVVEIFAEMRRDGRQLKEFDTETYVDPRLCDLTDRELKIYAEVDEPNGETIGAEIHPLNIGRLEIEYGKEKDPSDQLPVSSRSRKRQNPQYQPSCES</sequence>
<keyword evidence="2" id="KW-0637">Prenyltransferase</keyword>
<dbReference type="GO" id="GO:0005737">
    <property type="term" value="C:cytoplasm"/>
    <property type="evidence" value="ECO:0007669"/>
    <property type="project" value="TreeGrafter"/>
</dbReference>
<name>A0A068Y244_ECHMU</name>
<keyword evidence="3 6" id="KW-0808">Transferase</keyword>
<proteinExistence type="inferred from homology"/>
<keyword evidence="7" id="KW-1185">Reference proteome</keyword>
<dbReference type="SUPFAM" id="SSF48439">
    <property type="entry name" value="Protein prenylyltransferase"/>
    <property type="match status" value="1"/>
</dbReference>
<protein>
    <submittedName>
        <fullName evidence="6">Protein prenyltransferase alpha subunit</fullName>
    </submittedName>
</protein>
<evidence type="ECO:0000313" key="7">
    <source>
        <dbReference type="Proteomes" id="UP000017246"/>
    </source>
</evidence>
<feature type="compositionally biased region" description="Polar residues" evidence="5">
    <location>
        <begin position="336"/>
        <end position="345"/>
    </location>
</feature>
<feature type="region of interest" description="Disordered" evidence="5">
    <location>
        <begin position="315"/>
        <end position="345"/>
    </location>
</feature>
<evidence type="ECO:0000256" key="2">
    <source>
        <dbReference type="ARBA" id="ARBA00022602"/>
    </source>
</evidence>
<reference evidence="6" key="2">
    <citation type="submission" date="2015-11" db="EMBL/GenBank/DDBJ databases">
        <authorList>
            <person name="Zhang Y."/>
            <person name="Guo Z."/>
        </authorList>
    </citation>
    <scope>NUCLEOTIDE SEQUENCE</scope>
</reference>
<accession>A0A068Y244</accession>
<dbReference type="AlphaFoldDB" id="A0A068Y244"/>
<reference evidence="6" key="1">
    <citation type="journal article" date="2013" name="Nature">
        <title>The genomes of four tapeworm species reveal adaptations to parasitism.</title>
        <authorList>
            <person name="Tsai I.J."/>
            <person name="Zarowiecki M."/>
            <person name="Holroyd N."/>
            <person name="Garciarrubio A."/>
            <person name="Sanchez-Flores A."/>
            <person name="Brooks K.L."/>
            <person name="Tracey A."/>
            <person name="Bobes R.J."/>
            <person name="Fragoso G."/>
            <person name="Sciutto E."/>
            <person name="Aslett M."/>
            <person name="Beasley H."/>
            <person name="Bennett H.M."/>
            <person name="Cai J."/>
            <person name="Camicia F."/>
            <person name="Clark R."/>
            <person name="Cucher M."/>
            <person name="De Silva N."/>
            <person name="Day T.A."/>
            <person name="Deplazes P."/>
            <person name="Estrada K."/>
            <person name="Fernandez C."/>
            <person name="Holland P.W."/>
            <person name="Hou J."/>
            <person name="Hu S."/>
            <person name="Huckvale T."/>
            <person name="Hung S.S."/>
            <person name="Kamenetzky L."/>
            <person name="Keane J.A."/>
            <person name="Kiss F."/>
            <person name="Koziol U."/>
            <person name="Lambert O."/>
            <person name="Liu K."/>
            <person name="Luo X."/>
            <person name="Luo Y."/>
            <person name="Macchiaroli N."/>
            <person name="Nichol S."/>
            <person name="Paps J."/>
            <person name="Parkinson J."/>
            <person name="Pouchkina-Stantcheva N."/>
            <person name="Riddiford N."/>
            <person name="Rosenzvit M."/>
            <person name="Salinas G."/>
            <person name="Wasmuth J.D."/>
            <person name="Zamanian M."/>
            <person name="Zheng Y."/>
            <person name="Cai X."/>
            <person name="Soberon X."/>
            <person name="Olson P.D."/>
            <person name="Laclette J.P."/>
            <person name="Brehm K."/>
            <person name="Berriman M."/>
            <person name="Garciarrubio A."/>
            <person name="Bobes R.J."/>
            <person name="Fragoso G."/>
            <person name="Sanchez-Flores A."/>
            <person name="Estrada K."/>
            <person name="Cevallos M.A."/>
            <person name="Morett E."/>
            <person name="Gonzalez V."/>
            <person name="Portillo T."/>
            <person name="Ochoa-Leyva A."/>
            <person name="Jose M.V."/>
            <person name="Sciutto E."/>
            <person name="Landa A."/>
            <person name="Jimenez L."/>
            <person name="Valdes V."/>
            <person name="Carrero J.C."/>
            <person name="Larralde C."/>
            <person name="Morales-Montor J."/>
            <person name="Limon-Lason J."/>
            <person name="Soberon X."/>
            <person name="Laclette J.P."/>
        </authorList>
    </citation>
    <scope>NUCLEOTIDE SEQUENCE [LARGE SCALE GENOMIC DNA]</scope>
</reference>
<dbReference type="GO" id="GO:0008318">
    <property type="term" value="F:protein prenyltransferase activity"/>
    <property type="evidence" value="ECO:0007669"/>
    <property type="project" value="InterPro"/>
</dbReference>
<dbReference type="EMBL" id="LN902849">
    <property type="protein sequence ID" value="CDS36465.1"/>
    <property type="molecule type" value="Genomic_DNA"/>
</dbReference>
<evidence type="ECO:0000256" key="5">
    <source>
        <dbReference type="SAM" id="MobiDB-lite"/>
    </source>
</evidence>
<evidence type="ECO:0000256" key="4">
    <source>
        <dbReference type="ARBA" id="ARBA00022737"/>
    </source>
</evidence>
<comment type="similarity">
    <text evidence="1">Belongs to the protein prenyltransferase subunit alpha family.</text>
</comment>
<dbReference type="STRING" id="6211.A0A068Y244"/>